<dbReference type="InterPro" id="IPR018755">
    <property type="entry name" value="Phage_Mu_Gp48"/>
</dbReference>
<organism evidence="1 2">
    <name type="scientific">Paenibacillus puldeungensis</name>
    <dbReference type="NCBI Taxonomy" id="696536"/>
    <lineage>
        <taxon>Bacteria</taxon>
        <taxon>Bacillati</taxon>
        <taxon>Bacillota</taxon>
        <taxon>Bacilli</taxon>
        <taxon>Bacillales</taxon>
        <taxon>Paenibacillaceae</taxon>
        <taxon>Paenibacillus</taxon>
    </lineage>
</organism>
<dbReference type="RefSeq" id="WP_379319350.1">
    <property type="nucleotide sequence ID" value="NZ_JBHTLM010000007.1"/>
</dbReference>
<evidence type="ECO:0000313" key="2">
    <source>
        <dbReference type="Proteomes" id="UP001597262"/>
    </source>
</evidence>
<gene>
    <name evidence="1" type="ORF">ACFQ3W_11385</name>
</gene>
<protein>
    <submittedName>
        <fullName evidence="1">YmfQ family protein</fullName>
    </submittedName>
</protein>
<accession>A0ABW3RWN0</accession>
<dbReference type="Proteomes" id="UP001597262">
    <property type="component" value="Unassembled WGS sequence"/>
</dbReference>
<comment type="caution">
    <text evidence="1">The sequence shown here is derived from an EMBL/GenBank/DDBJ whole genome shotgun (WGS) entry which is preliminary data.</text>
</comment>
<name>A0ABW3RWN0_9BACL</name>
<dbReference type="EMBL" id="JBHTLM010000007">
    <property type="protein sequence ID" value="MFD1176898.1"/>
    <property type="molecule type" value="Genomic_DNA"/>
</dbReference>
<keyword evidence="2" id="KW-1185">Reference proteome</keyword>
<sequence>MNKSLLTSSSESLLTSPRGREMFSYLPGYYETSRVIQADMNAKGTELDTLFTALDETLQQFFVGTATWGLDRWEHELGITVDPVKPLDQRRAVVQSKLRGSGKFSGRLVKNVAEAYDGGSMDVTFQPAAWSFTVKFIDTVGIPPYLDDLKAAIEEIKPAHMAVEFAFNYMLIRDINGVLTLNQMEALSLSKFAGGDPIGH</sequence>
<dbReference type="Pfam" id="PF10076">
    <property type="entry name" value="Phage_Mu_Gp48"/>
    <property type="match status" value="1"/>
</dbReference>
<evidence type="ECO:0000313" key="1">
    <source>
        <dbReference type="EMBL" id="MFD1176898.1"/>
    </source>
</evidence>
<proteinExistence type="predicted"/>
<reference evidence="2" key="1">
    <citation type="journal article" date="2019" name="Int. J. Syst. Evol. Microbiol.">
        <title>The Global Catalogue of Microorganisms (GCM) 10K type strain sequencing project: providing services to taxonomists for standard genome sequencing and annotation.</title>
        <authorList>
            <consortium name="The Broad Institute Genomics Platform"/>
            <consortium name="The Broad Institute Genome Sequencing Center for Infectious Disease"/>
            <person name="Wu L."/>
            <person name="Ma J."/>
        </authorList>
    </citation>
    <scope>NUCLEOTIDE SEQUENCE [LARGE SCALE GENOMIC DNA]</scope>
    <source>
        <strain evidence="2">CCUG 59189</strain>
    </source>
</reference>